<evidence type="ECO:0000313" key="1">
    <source>
        <dbReference type="EMBL" id="OBR64423.1"/>
    </source>
</evidence>
<organism evidence="1 2">
    <name type="scientific">Paenibacillus oryzae</name>
    <dbReference type="NCBI Taxonomy" id="1844972"/>
    <lineage>
        <taxon>Bacteria</taxon>
        <taxon>Bacillati</taxon>
        <taxon>Bacillota</taxon>
        <taxon>Bacilli</taxon>
        <taxon>Bacillales</taxon>
        <taxon>Paenibacillaceae</taxon>
        <taxon>Paenibacillus</taxon>
    </lineage>
</organism>
<dbReference type="Pfam" id="PF08970">
    <property type="entry name" value="Sda"/>
    <property type="match status" value="1"/>
</dbReference>
<dbReference type="InterPro" id="IPR015064">
    <property type="entry name" value="Sda"/>
</dbReference>
<dbReference type="AlphaFoldDB" id="A0A1A5YFQ7"/>
<accession>A0A1A5YFQ7</accession>
<protein>
    <submittedName>
        <fullName evidence="1">Sporulation inhibitor A</fullName>
    </submittedName>
</protein>
<dbReference type="RefSeq" id="WP_068685069.1">
    <property type="nucleotide sequence ID" value="NZ_LYPA01000065.1"/>
</dbReference>
<dbReference type="OrthoDB" id="2933732at2"/>
<keyword evidence="2" id="KW-1185">Reference proteome</keyword>
<name>A0A1A5YFQ7_9BACL</name>
<evidence type="ECO:0000313" key="2">
    <source>
        <dbReference type="Proteomes" id="UP000092024"/>
    </source>
</evidence>
<reference evidence="1 2" key="1">
    <citation type="submission" date="2016-05" db="EMBL/GenBank/DDBJ databases">
        <title>Paenibacillus oryzae. sp. nov., isolated from the rice root.</title>
        <authorList>
            <person name="Zhang J."/>
            <person name="Zhang X."/>
        </authorList>
    </citation>
    <scope>NUCLEOTIDE SEQUENCE [LARGE SCALE GENOMIC DNA]</scope>
    <source>
        <strain evidence="1 2">1DrF-4</strain>
    </source>
</reference>
<sequence>MEILTDELLVDTYHAAIQFKLDPEFIRMLAQELKRRELAPALLVNSV</sequence>
<comment type="caution">
    <text evidence="1">The sequence shown here is derived from an EMBL/GenBank/DDBJ whole genome shotgun (WGS) entry which is preliminary data.</text>
</comment>
<dbReference type="EMBL" id="LYPA01000065">
    <property type="protein sequence ID" value="OBR64423.1"/>
    <property type="molecule type" value="Genomic_DNA"/>
</dbReference>
<dbReference type="InterPro" id="IPR036916">
    <property type="entry name" value="Sda_sf"/>
</dbReference>
<dbReference type="Proteomes" id="UP000092024">
    <property type="component" value="Unassembled WGS sequence"/>
</dbReference>
<dbReference type="SUPFAM" id="SSF100985">
    <property type="entry name" value="Sporulation inhibitor Sda"/>
    <property type="match status" value="1"/>
</dbReference>
<proteinExistence type="predicted"/>
<dbReference type="Gene3D" id="1.10.287.1100">
    <property type="entry name" value="Sporulation inhibitor A"/>
    <property type="match status" value="1"/>
</dbReference>
<gene>
    <name evidence="1" type="ORF">A7K91_13070</name>
</gene>